<comment type="caution">
    <text evidence="1">The sequence shown here is derived from an EMBL/GenBank/DDBJ whole genome shotgun (WGS) entry which is preliminary data.</text>
</comment>
<name>A0A392UAU0_9FABA</name>
<dbReference type="Proteomes" id="UP000265520">
    <property type="component" value="Unassembled WGS sequence"/>
</dbReference>
<keyword evidence="2" id="KW-1185">Reference proteome</keyword>
<accession>A0A392UAU0</accession>
<dbReference type="AlphaFoldDB" id="A0A392UAU0"/>
<dbReference type="EMBL" id="LXQA010779568">
    <property type="protein sequence ID" value="MCI70631.1"/>
    <property type="molecule type" value="Genomic_DNA"/>
</dbReference>
<sequence length="38" mass="4125">SSHTSRVVDPCEMLPCRVGSVELMIHAVTIESALSQLK</sequence>
<evidence type="ECO:0000313" key="1">
    <source>
        <dbReference type="EMBL" id="MCI70631.1"/>
    </source>
</evidence>
<organism evidence="1 2">
    <name type="scientific">Trifolium medium</name>
    <dbReference type="NCBI Taxonomy" id="97028"/>
    <lineage>
        <taxon>Eukaryota</taxon>
        <taxon>Viridiplantae</taxon>
        <taxon>Streptophyta</taxon>
        <taxon>Embryophyta</taxon>
        <taxon>Tracheophyta</taxon>
        <taxon>Spermatophyta</taxon>
        <taxon>Magnoliopsida</taxon>
        <taxon>eudicotyledons</taxon>
        <taxon>Gunneridae</taxon>
        <taxon>Pentapetalae</taxon>
        <taxon>rosids</taxon>
        <taxon>fabids</taxon>
        <taxon>Fabales</taxon>
        <taxon>Fabaceae</taxon>
        <taxon>Papilionoideae</taxon>
        <taxon>50 kb inversion clade</taxon>
        <taxon>NPAAA clade</taxon>
        <taxon>Hologalegina</taxon>
        <taxon>IRL clade</taxon>
        <taxon>Trifolieae</taxon>
        <taxon>Trifolium</taxon>
    </lineage>
</organism>
<proteinExistence type="predicted"/>
<evidence type="ECO:0000313" key="2">
    <source>
        <dbReference type="Proteomes" id="UP000265520"/>
    </source>
</evidence>
<feature type="non-terminal residue" evidence="1">
    <location>
        <position position="1"/>
    </location>
</feature>
<protein>
    <submittedName>
        <fullName evidence="1">Uncharacterized protein</fullName>
    </submittedName>
</protein>
<reference evidence="1 2" key="1">
    <citation type="journal article" date="2018" name="Front. Plant Sci.">
        <title>Red Clover (Trifolium pratense) and Zigzag Clover (T. medium) - A Picture of Genomic Similarities and Differences.</title>
        <authorList>
            <person name="Dluhosova J."/>
            <person name="Istvanek J."/>
            <person name="Nedelnik J."/>
            <person name="Repkova J."/>
        </authorList>
    </citation>
    <scope>NUCLEOTIDE SEQUENCE [LARGE SCALE GENOMIC DNA]</scope>
    <source>
        <strain evidence="2">cv. 10/8</strain>
        <tissue evidence="1">Leaf</tissue>
    </source>
</reference>